<dbReference type="GO" id="GO:0046872">
    <property type="term" value="F:metal ion binding"/>
    <property type="evidence" value="ECO:0007669"/>
    <property type="project" value="InterPro"/>
</dbReference>
<dbReference type="InParanoid" id="A0A251RNC6"/>
<name>A0A251RNC6_HELAN</name>
<dbReference type="GO" id="GO:0016616">
    <property type="term" value="F:oxidoreductase activity, acting on the CH-OH group of donors, NAD or NADP as acceptor"/>
    <property type="evidence" value="ECO:0007669"/>
    <property type="project" value="InterPro"/>
</dbReference>
<organism evidence="2 3">
    <name type="scientific">Helianthus annuus</name>
    <name type="common">Common sunflower</name>
    <dbReference type="NCBI Taxonomy" id="4232"/>
    <lineage>
        <taxon>Eukaryota</taxon>
        <taxon>Viridiplantae</taxon>
        <taxon>Streptophyta</taxon>
        <taxon>Embryophyta</taxon>
        <taxon>Tracheophyta</taxon>
        <taxon>Spermatophyta</taxon>
        <taxon>Magnoliopsida</taxon>
        <taxon>eudicotyledons</taxon>
        <taxon>Gunneridae</taxon>
        <taxon>Pentapetalae</taxon>
        <taxon>asterids</taxon>
        <taxon>campanulids</taxon>
        <taxon>Asterales</taxon>
        <taxon>Asteraceae</taxon>
        <taxon>Asteroideae</taxon>
        <taxon>Heliantheae alliance</taxon>
        <taxon>Heliantheae</taxon>
        <taxon>Helianthus</taxon>
    </lineage>
</organism>
<keyword evidence="1" id="KW-0560">Oxidoreductase</keyword>
<dbReference type="GO" id="GO:0051287">
    <property type="term" value="F:NAD binding"/>
    <property type="evidence" value="ECO:0007669"/>
    <property type="project" value="InterPro"/>
</dbReference>
<dbReference type="PANTHER" id="PTHR21256:SF2">
    <property type="entry name" value="HISTIDINE BIOSYNTHESIS TRIFUNCTIONAL PROTEIN"/>
    <property type="match status" value="1"/>
</dbReference>
<gene>
    <name evidence="2" type="ORF">HannXRQ_Chr17g0545961</name>
</gene>
<evidence type="ECO:0000256" key="1">
    <source>
        <dbReference type="ARBA" id="ARBA00023002"/>
    </source>
</evidence>
<evidence type="ECO:0000313" key="3">
    <source>
        <dbReference type="Proteomes" id="UP000215914"/>
    </source>
</evidence>
<sequence>MKLAQLKTFSPFFSPYPNFITSYAASSSRLQQISRYISLLRRSSSGGAALLRLLLPPSSPRCLNISHITAPFSSDIRILSVSLSQLLSNTVTCAMKSYKLSDLTHREVESLKARPRIDFTSIFSVVQPIVDDVRVRGDNAVKEYTSRFDKVQLENIIENVNELPDPEVLV</sequence>
<dbReference type="Gene3D" id="3.40.50.1980">
    <property type="entry name" value="Nitrogenase molybdenum iron protein domain"/>
    <property type="match status" value="1"/>
</dbReference>
<protein>
    <submittedName>
        <fullName evidence="2">Putative histidinol dehydrogenase</fullName>
    </submittedName>
</protein>
<dbReference type="Pfam" id="PF00815">
    <property type="entry name" value="Histidinol_dh"/>
    <property type="match status" value="1"/>
</dbReference>
<dbReference type="EMBL" id="CM007906">
    <property type="protein sequence ID" value="OTF85998.1"/>
    <property type="molecule type" value="Genomic_DNA"/>
</dbReference>
<dbReference type="Proteomes" id="UP000215914">
    <property type="component" value="Chromosome 17"/>
</dbReference>
<keyword evidence="3" id="KW-1185">Reference proteome</keyword>
<reference evidence="3" key="1">
    <citation type="journal article" date="2017" name="Nature">
        <title>The sunflower genome provides insights into oil metabolism, flowering and Asterid evolution.</title>
        <authorList>
            <person name="Badouin H."/>
            <person name="Gouzy J."/>
            <person name="Grassa C.J."/>
            <person name="Murat F."/>
            <person name="Staton S.E."/>
            <person name="Cottret L."/>
            <person name="Lelandais-Briere C."/>
            <person name="Owens G.L."/>
            <person name="Carrere S."/>
            <person name="Mayjonade B."/>
            <person name="Legrand L."/>
            <person name="Gill N."/>
            <person name="Kane N.C."/>
            <person name="Bowers J.E."/>
            <person name="Hubner S."/>
            <person name="Bellec A."/>
            <person name="Berard A."/>
            <person name="Berges H."/>
            <person name="Blanchet N."/>
            <person name="Boniface M.C."/>
            <person name="Brunel D."/>
            <person name="Catrice O."/>
            <person name="Chaidir N."/>
            <person name="Claudel C."/>
            <person name="Donnadieu C."/>
            <person name="Faraut T."/>
            <person name="Fievet G."/>
            <person name="Helmstetter N."/>
            <person name="King M."/>
            <person name="Knapp S.J."/>
            <person name="Lai Z."/>
            <person name="Le Paslier M.C."/>
            <person name="Lippi Y."/>
            <person name="Lorenzon L."/>
            <person name="Mandel J.R."/>
            <person name="Marage G."/>
            <person name="Marchand G."/>
            <person name="Marquand E."/>
            <person name="Bret-Mestries E."/>
            <person name="Morien E."/>
            <person name="Nambeesan S."/>
            <person name="Nguyen T."/>
            <person name="Pegot-Espagnet P."/>
            <person name="Pouilly N."/>
            <person name="Raftis F."/>
            <person name="Sallet E."/>
            <person name="Schiex T."/>
            <person name="Thomas J."/>
            <person name="Vandecasteele C."/>
            <person name="Vares D."/>
            <person name="Vear F."/>
            <person name="Vautrin S."/>
            <person name="Crespi M."/>
            <person name="Mangin B."/>
            <person name="Burke J.M."/>
            <person name="Salse J."/>
            <person name="Munos S."/>
            <person name="Vincourt P."/>
            <person name="Rieseberg L.H."/>
            <person name="Langlade N.B."/>
        </authorList>
    </citation>
    <scope>NUCLEOTIDE SEQUENCE [LARGE SCALE GENOMIC DNA]</scope>
    <source>
        <strain evidence="3">cv. SF193</strain>
    </source>
</reference>
<proteinExistence type="predicted"/>
<dbReference type="InterPro" id="IPR012131">
    <property type="entry name" value="Hstdl_DH"/>
</dbReference>
<accession>A0A251RNC6</accession>
<evidence type="ECO:0000313" key="2">
    <source>
        <dbReference type="EMBL" id="OTF85998.1"/>
    </source>
</evidence>
<dbReference type="AlphaFoldDB" id="A0A251RNC6"/>
<dbReference type="PANTHER" id="PTHR21256">
    <property type="entry name" value="HISTIDINOL DEHYDROGENASE HDH"/>
    <property type="match status" value="1"/>
</dbReference>
<dbReference type="STRING" id="4232.A0A251RNC6"/>